<sequence length="112" mass="11874">MARKRTAAYLLAMTLALSAPMMSVALVKPAEAATQTDSQETVSFLNGFFAREEVKKQAGAVAVTVVKNGQVVADRAYGLRVGAGADEARDGRDHVFALIARGVIAAIEPRRN</sequence>
<dbReference type="Proteomes" id="UP000515679">
    <property type="component" value="Chromosome"/>
</dbReference>
<accession>A0A7G5BYW5</accession>
<evidence type="ECO:0000313" key="2">
    <source>
        <dbReference type="EMBL" id="QMV42149.1"/>
    </source>
</evidence>
<organism evidence="2 3">
    <name type="scientific">Cohnella cholangitidis</name>
    <dbReference type="NCBI Taxonomy" id="2598458"/>
    <lineage>
        <taxon>Bacteria</taxon>
        <taxon>Bacillati</taxon>
        <taxon>Bacillota</taxon>
        <taxon>Bacilli</taxon>
        <taxon>Bacillales</taxon>
        <taxon>Paenibacillaceae</taxon>
        <taxon>Cohnella</taxon>
    </lineage>
</organism>
<evidence type="ECO:0008006" key="4">
    <source>
        <dbReference type="Google" id="ProtNLM"/>
    </source>
</evidence>
<dbReference type="RefSeq" id="WP_182303548.1">
    <property type="nucleotide sequence ID" value="NZ_CP041969.1"/>
</dbReference>
<keyword evidence="3" id="KW-1185">Reference proteome</keyword>
<gene>
    <name evidence="2" type="ORF">FPL14_13800</name>
</gene>
<feature type="signal peptide" evidence="1">
    <location>
        <begin position="1"/>
        <end position="32"/>
    </location>
</feature>
<evidence type="ECO:0000256" key="1">
    <source>
        <dbReference type="SAM" id="SignalP"/>
    </source>
</evidence>
<dbReference type="EMBL" id="CP041969">
    <property type="protein sequence ID" value="QMV42149.1"/>
    <property type="molecule type" value="Genomic_DNA"/>
</dbReference>
<dbReference type="AlphaFoldDB" id="A0A7G5BYW5"/>
<name>A0A7G5BYW5_9BACL</name>
<proteinExistence type="predicted"/>
<reference evidence="2 3" key="1">
    <citation type="submission" date="2019-07" db="EMBL/GenBank/DDBJ databases">
        <authorList>
            <person name="Kim J.K."/>
            <person name="Cheong H.-M."/>
            <person name="Choi Y."/>
            <person name="Hwang K.J."/>
            <person name="Lee S."/>
            <person name="Choi C."/>
        </authorList>
    </citation>
    <scope>NUCLEOTIDE SEQUENCE [LARGE SCALE GENOMIC DNA]</scope>
    <source>
        <strain evidence="2 3">KS 22</strain>
    </source>
</reference>
<protein>
    <recommendedName>
        <fullName evidence="4">Serine hydrolase</fullName>
    </recommendedName>
</protein>
<dbReference type="KEGG" id="cchl:FPL14_13800"/>
<keyword evidence="1" id="KW-0732">Signal</keyword>
<feature type="chain" id="PRO_5028985926" description="Serine hydrolase" evidence="1">
    <location>
        <begin position="33"/>
        <end position="112"/>
    </location>
</feature>
<evidence type="ECO:0000313" key="3">
    <source>
        <dbReference type="Proteomes" id="UP000515679"/>
    </source>
</evidence>